<name>A0ACB8NT19_CITSI</name>
<protein>
    <submittedName>
        <fullName evidence="1">Uncharacterized protein</fullName>
    </submittedName>
</protein>
<reference evidence="2" key="1">
    <citation type="journal article" date="2023" name="Hortic. Res.">
        <title>A chromosome-level phased genome enabling allele-level studies in sweet orange: a case study on citrus Huanglongbing tolerance.</title>
        <authorList>
            <person name="Wu B."/>
            <person name="Yu Q."/>
            <person name="Deng Z."/>
            <person name="Duan Y."/>
            <person name="Luo F."/>
            <person name="Gmitter F. Jr."/>
        </authorList>
    </citation>
    <scope>NUCLEOTIDE SEQUENCE [LARGE SCALE GENOMIC DNA]</scope>
    <source>
        <strain evidence="2">cv. Valencia</strain>
    </source>
</reference>
<accession>A0ACB8NT19</accession>
<keyword evidence="2" id="KW-1185">Reference proteome</keyword>
<proteinExistence type="predicted"/>
<comment type="caution">
    <text evidence="1">The sequence shown here is derived from an EMBL/GenBank/DDBJ whole genome shotgun (WGS) entry which is preliminary data.</text>
</comment>
<evidence type="ECO:0000313" key="1">
    <source>
        <dbReference type="EMBL" id="KAH9800660.1"/>
    </source>
</evidence>
<sequence length="552" mass="64648">MTAQQVATICKNFDFENRFVVDRNGMGGGLALFWNSGVDVTIKSYSSHHIYAIVQNHSDKIWRCTRVYGHAEASQKHHTWTLLKRLPELYSYSWCCFGNFNEILDFHEKLGGHERSVNMVADFRETIKACDLMDMSYKGHKYTWSNRRFRGNYIEERLDRFLCSKDWDKNFQNLPATNLVSWVSDYYPIMFEVKEMCKRLNYKRRSFLPPRPLQGYVELVRGLQQHLKDDSLIFSRASVTDCKVLKEIFDCYAKASRQIFNLEKSSMFFSGRVTNNQLTFSSGGKEILIKAVAQAVPAYAISVFKLPKGLCEDIQKAIAKFWWGSKKDRHKIHWLRWDSLSKAKSRGGMGFRDLTSFNQALVAKQGWRLLRFPNSLMARVMQAKYYKTLLFRMQRKVLIPLSFGEAYYGEGNCEEDVALWHFDKRREYTVKSGYQIALNLKFPNAPTNSENGSRHWKFLWMLDLPEKIKIFMWRVIKNILHTAKHLWKRKSLQDPICQRCKKDVETIKHVLVECKAARKVSNFALRNDSFAIWLGTFPVDVQNVLNSVVHLE</sequence>
<evidence type="ECO:0000313" key="2">
    <source>
        <dbReference type="Proteomes" id="UP000829398"/>
    </source>
</evidence>
<organism evidence="1 2">
    <name type="scientific">Citrus sinensis</name>
    <name type="common">Sweet orange</name>
    <name type="synonym">Citrus aurantium var. sinensis</name>
    <dbReference type="NCBI Taxonomy" id="2711"/>
    <lineage>
        <taxon>Eukaryota</taxon>
        <taxon>Viridiplantae</taxon>
        <taxon>Streptophyta</taxon>
        <taxon>Embryophyta</taxon>
        <taxon>Tracheophyta</taxon>
        <taxon>Spermatophyta</taxon>
        <taxon>Magnoliopsida</taxon>
        <taxon>eudicotyledons</taxon>
        <taxon>Gunneridae</taxon>
        <taxon>Pentapetalae</taxon>
        <taxon>rosids</taxon>
        <taxon>malvids</taxon>
        <taxon>Sapindales</taxon>
        <taxon>Rutaceae</taxon>
        <taxon>Aurantioideae</taxon>
        <taxon>Citrus</taxon>
    </lineage>
</organism>
<gene>
    <name evidence="1" type="ORF">KPL71_000753</name>
</gene>
<dbReference type="Proteomes" id="UP000829398">
    <property type="component" value="Chromosome 1"/>
</dbReference>
<dbReference type="EMBL" id="CM039170">
    <property type="protein sequence ID" value="KAH9800660.1"/>
    <property type="molecule type" value="Genomic_DNA"/>
</dbReference>